<dbReference type="InterPro" id="IPR011658">
    <property type="entry name" value="PA14_dom"/>
</dbReference>
<evidence type="ECO:0000256" key="1">
    <source>
        <dbReference type="SAM" id="SignalP"/>
    </source>
</evidence>
<reference evidence="3 4" key="1">
    <citation type="journal article" date="2022" name="Int. J. Syst. Evol. Microbiol.">
        <title>Flavobacterium ammonificans sp. nov. and Flavobacterium ammoniigenes sp. nov., ammonifying bacteria isolated from surface river water.</title>
        <authorList>
            <person name="Watanabe K."/>
            <person name="Kitamura T."/>
            <person name="Ogata Y."/>
            <person name="Shindo C."/>
            <person name="Suda W."/>
        </authorList>
    </citation>
    <scope>NUCLEOTIDE SEQUENCE [LARGE SCALE GENOMIC DNA]</scope>
    <source>
        <strain evidence="3 4">GENT5</strain>
    </source>
</reference>
<feature type="domain" description="PA14" evidence="2">
    <location>
        <begin position="64"/>
        <end position="216"/>
    </location>
</feature>
<protein>
    <recommendedName>
        <fullName evidence="2">PA14 domain-containing protein</fullName>
    </recommendedName>
</protein>
<evidence type="ECO:0000313" key="3">
    <source>
        <dbReference type="EMBL" id="BDB54441.1"/>
    </source>
</evidence>
<dbReference type="InterPro" id="IPR013320">
    <property type="entry name" value="ConA-like_dom_sf"/>
</dbReference>
<evidence type="ECO:0000313" key="4">
    <source>
        <dbReference type="Proteomes" id="UP001319867"/>
    </source>
</evidence>
<feature type="chain" id="PRO_5045592995" description="PA14 domain-containing protein" evidence="1">
    <location>
        <begin position="20"/>
        <end position="449"/>
    </location>
</feature>
<dbReference type="Pfam" id="PF13385">
    <property type="entry name" value="Laminin_G_3"/>
    <property type="match status" value="1"/>
</dbReference>
<feature type="signal peptide" evidence="1">
    <location>
        <begin position="1"/>
        <end position="19"/>
    </location>
</feature>
<dbReference type="SMART" id="SM00758">
    <property type="entry name" value="PA14"/>
    <property type="match status" value="1"/>
</dbReference>
<dbReference type="SUPFAM" id="SSF56988">
    <property type="entry name" value="Anthrax protective antigen"/>
    <property type="match status" value="1"/>
</dbReference>
<dbReference type="Pfam" id="PF07691">
    <property type="entry name" value="PA14"/>
    <property type="match status" value="1"/>
</dbReference>
<dbReference type="SUPFAM" id="SSF49899">
    <property type="entry name" value="Concanavalin A-like lectins/glucanases"/>
    <property type="match status" value="1"/>
</dbReference>
<evidence type="ECO:0000259" key="2">
    <source>
        <dbReference type="PROSITE" id="PS51820"/>
    </source>
</evidence>
<sequence length="449" mass="48975">MSIKNTSLFFLFFVTTALAQLVPNYYATLESNRPKGNKYLYYRLYSTSSSAFPATATEFETSFATATNFKLAGYVALTSNTGNLNTSSSYAANLINFSNQTDLKNAIGNQTPYSGFGGDGFTIVVSGYFIPKQTGIYTFTIEGDDAVDLFINDQNVANHYGPHGPDPIGTHIGTISLVAGKKYSFRARMQEGGGGEVMRLFWKKPSEASGAVWYQDIEELSGEEAVPNGLVLSIDPGNWYTYPKYGTALTDLKGNATGVLGGSTAYNTTAQGVFYFDGNADYIDFGKTPTNFPTGDISVFVWLKGNSIRGDWNIFFTKWFADTIGTSGGSDFHYDLYNNGVNIYQRIFTTSKSNMIGTIPLNNNTWYQVGFTISSGNLQMYLNGATDGAVISGAARTNQTNANLFLGDPRTNGLVTFNGYIGSAQIYNRAITTDEVFQNYNATKTKYGL</sequence>
<dbReference type="EMBL" id="AP025184">
    <property type="protein sequence ID" value="BDB54441.1"/>
    <property type="molecule type" value="Genomic_DNA"/>
</dbReference>
<reference evidence="3 4" key="2">
    <citation type="journal article" date="2022" name="Microorganisms">
        <title>Complete Genome Sequences of Two Flavobacterium ammonificans Strains and a Flavobacterium ammoniigenes Strain of Ammonifying Bacterioplankton Isolated from Surface River Water.</title>
        <authorList>
            <person name="Suda W."/>
            <person name="Ogata Y."/>
            <person name="Shindo C."/>
            <person name="Watanabe K."/>
        </authorList>
    </citation>
    <scope>NUCLEOTIDE SEQUENCE [LARGE SCALE GENOMIC DNA]</scope>
    <source>
        <strain evidence="3 4">GENT5</strain>
    </source>
</reference>
<proteinExistence type="predicted"/>
<dbReference type="InterPro" id="IPR037524">
    <property type="entry name" value="PA14/GLEYA"/>
</dbReference>
<dbReference type="Gene3D" id="3.90.182.10">
    <property type="entry name" value="Toxin - Anthrax Protective Antigen,domain 1"/>
    <property type="match status" value="1"/>
</dbReference>
<name>A0ABM7V4H0_9FLAO</name>
<dbReference type="Gene3D" id="2.60.120.200">
    <property type="match status" value="1"/>
</dbReference>
<keyword evidence="4" id="KW-1185">Reference proteome</keyword>
<accession>A0ABM7V4H0</accession>
<keyword evidence="1" id="KW-0732">Signal</keyword>
<gene>
    <name evidence="3" type="ORF">GENT5_07460</name>
</gene>
<organism evidence="3 4">
    <name type="scientific">Flavobacterium ammoniigenes</name>
    <dbReference type="NCBI Taxonomy" id="1751095"/>
    <lineage>
        <taxon>Bacteria</taxon>
        <taxon>Pseudomonadati</taxon>
        <taxon>Bacteroidota</taxon>
        <taxon>Flavobacteriia</taxon>
        <taxon>Flavobacteriales</taxon>
        <taxon>Flavobacteriaceae</taxon>
        <taxon>Flavobacterium</taxon>
    </lineage>
</organism>
<dbReference type="Proteomes" id="UP001319867">
    <property type="component" value="Chromosome"/>
</dbReference>
<dbReference type="RefSeq" id="WP_229318178.1">
    <property type="nucleotide sequence ID" value="NZ_AP025184.1"/>
</dbReference>
<dbReference type="PROSITE" id="PS51820">
    <property type="entry name" value="PA14"/>
    <property type="match status" value="1"/>
</dbReference>